<feature type="non-terminal residue" evidence="2">
    <location>
        <position position="1"/>
    </location>
</feature>
<feature type="domain" description="Phospholipase/carboxylesterase/thioesterase" evidence="1">
    <location>
        <begin position="2"/>
        <end position="52"/>
    </location>
</feature>
<sequence length="74" mass="8087">VFVAHGRQDPVVPFGAGEDAAHRLRALGFEVDFHAYPMQHQVCSPEIDALRSWFDRRLVAGSGADRAPSSTGPR</sequence>
<accession>A0A5D8Z3L2</accession>
<comment type="caution">
    <text evidence="2">The sequence shown here is derived from an EMBL/GenBank/DDBJ whole genome shotgun (WGS) entry which is preliminary data.</text>
</comment>
<evidence type="ECO:0000259" key="1">
    <source>
        <dbReference type="Pfam" id="PF02230"/>
    </source>
</evidence>
<dbReference type="SUPFAM" id="SSF53474">
    <property type="entry name" value="alpha/beta-Hydrolases"/>
    <property type="match status" value="1"/>
</dbReference>
<dbReference type="AlphaFoldDB" id="A0A5D8Z3L2"/>
<dbReference type="RefSeq" id="WP_425481624.1">
    <property type="nucleotide sequence ID" value="NZ_VTRV01000100.1"/>
</dbReference>
<dbReference type="Proteomes" id="UP000323164">
    <property type="component" value="Unassembled WGS sequence"/>
</dbReference>
<dbReference type="InterPro" id="IPR003140">
    <property type="entry name" value="PLipase/COase/thioEstase"/>
</dbReference>
<dbReference type="Pfam" id="PF02230">
    <property type="entry name" value="Abhydrolase_2"/>
    <property type="match status" value="1"/>
</dbReference>
<dbReference type="EMBL" id="VTRV01000100">
    <property type="protein sequence ID" value="TZF88682.1"/>
    <property type="molecule type" value="Genomic_DNA"/>
</dbReference>
<dbReference type="Gene3D" id="3.40.50.1820">
    <property type="entry name" value="alpha/beta hydrolase"/>
    <property type="match status" value="1"/>
</dbReference>
<evidence type="ECO:0000313" key="3">
    <source>
        <dbReference type="Proteomes" id="UP000323164"/>
    </source>
</evidence>
<dbReference type="InterPro" id="IPR029058">
    <property type="entry name" value="AB_hydrolase_fold"/>
</dbReference>
<reference evidence="2 3" key="1">
    <citation type="submission" date="2019-08" db="EMBL/GenBank/DDBJ databases">
        <title>Draft genome sequence of Lysobacter sp. UKS-15.</title>
        <authorList>
            <person name="Im W.-T."/>
        </authorList>
    </citation>
    <scope>NUCLEOTIDE SEQUENCE [LARGE SCALE GENOMIC DNA]</scope>
    <source>
        <strain evidence="2 3">UKS-15</strain>
    </source>
</reference>
<evidence type="ECO:0000313" key="2">
    <source>
        <dbReference type="EMBL" id="TZF88682.1"/>
    </source>
</evidence>
<organism evidence="2 3">
    <name type="scientific">Cognatilysobacter lacus</name>
    <dbReference type="NCBI Taxonomy" id="1643323"/>
    <lineage>
        <taxon>Bacteria</taxon>
        <taxon>Pseudomonadati</taxon>
        <taxon>Pseudomonadota</taxon>
        <taxon>Gammaproteobacteria</taxon>
        <taxon>Lysobacterales</taxon>
        <taxon>Lysobacteraceae</taxon>
        <taxon>Cognatilysobacter</taxon>
    </lineage>
</organism>
<gene>
    <name evidence="2" type="ORF">FW784_09550</name>
</gene>
<name>A0A5D8Z3L2_9GAMM</name>
<proteinExistence type="predicted"/>
<dbReference type="GO" id="GO:0016787">
    <property type="term" value="F:hydrolase activity"/>
    <property type="evidence" value="ECO:0007669"/>
    <property type="project" value="InterPro"/>
</dbReference>
<protein>
    <recommendedName>
        <fullName evidence="1">Phospholipase/carboxylesterase/thioesterase domain-containing protein</fullName>
    </recommendedName>
</protein>
<keyword evidence="3" id="KW-1185">Reference proteome</keyword>